<reference evidence="2 3" key="1">
    <citation type="submission" date="2014-04" db="EMBL/GenBank/DDBJ databases">
        <title>Genome assembly of Hyalangium minutum DSM 14724.</title>
        <authorList>
            <person name="Sharma G."/>
            <person name="Subramanian S."/>
        </authorList>
    </citation>
    <scope>NUCLEOTIDE SEQUENCE [LARGE SCALE GENOMIC DNA]</scope>
    <source>
        <strain evidence="2 3">DSM 14724</strain>
    </source>
</reference>
<dbReference type="EMBL" id="JMCB01000003">
    <property type="protein sequence ID" value="KFE70615.1"/>
    <property type="molecule type" value="Genomic_DNA"/>
</dbReference>
<dbReference type="STRING" id="394096.DB31_5657"/>
<sequence length="46" mass="4874">MNAPLHQAADERIEPGAVASTGEDSESQGLGHRKAGRRCQGMGQRL</sequence>
<evidence type="ECO:0000313" key="2">
    <source>
        <dbReference type="EMBL" id="KFE70615.1"/>
    </source>
</evidence>
<evidence type="ECO:0000256" key="1">
    <source>
        <dbReference type="SAM" id="MobiDB-lite"/>
    </source>
</evidence>
<gene>
    <name evidence="2" type="ORF">DB31_5657</name>
</gene>
<feature type="region of interest" description="Disordered" evidence="1">
    <location>
        <begin position="1"/>
        <end position="46"/>
    </location>
</feature>
<comment type="caution">
    <text evidence="2">The sequence shown here is derived from an EMBL/GenBank/DDBJ whole genome shotgun (WGS) entry which is preliminary data.</text>
</comment>
<protein>
    <submittedName>
        <fullName evidence="2">Uncharacterized protein</fullName>
    </submittedName>
</protein>
<evidence type="ECO:0000313" key="3">
    <source>
        <dbReference type="Proteomes" id="UP000028725"/>
    </source>
</evidence>
<proteinExistence type="predicted"/>
<accession>A0A085WSF2</accession>
<dbReference type="Proteomes" id="UP000028725">
    <property type="component" value="Unassembled WGS sequence"/>
</dbReference>
<dbReference type="AlphaFoldDB" id="A0A085WSF2"/>
<name>A0A085WSF2_9BACT</name>
<organism evidence="2 3">
    <name type="scientific">Hyalangium minutum</name>
    <dbReference type="NCBI Taxonomy" id="394096"/>
    <lineage>
        <taxon>Bacteria</taxon>
        <taxon>Pseudomonadati</taxon>
        <taxon>Myxococcota</taxon>
        <taxon>Myxococcia</taxon>
        <taxon>Myxococcales</taxon>
        <taxon>Cystobacterineae</taxon>
        <taxon>Archangiaceae</taxon>
        <taxon>Hyalangium</taxon>
    </lineage>
</organism>
<keyword evidence="3" id="KW-1185">Reference proteome</keyword>